<sequence length="160" mass="18338">MPTISTMTITWRQVVETSLPSTFPLGYLDPFGDDYSDNTKGLAWFQASWATPALHALIIYSTLSFVLFIYLRFRGKLDNTWNWRSDCGIRREIVVIRHQSNSNLEEVPEEDVVSGVEPLAAVQSMPRERILHRARQDPAIDLVLNDQQPQIEAGRNHQEL</sequence>
<evidence type="ECO:0000313" key="3">
    <source>
        <dbReference type="Proteomes" id="UP001303373"/>
    </source>
</evidence>
<proteinExistence type="predicted"/>
<dbReference type="AlphaFoldDB" id="A0AAQ3R9B3"/>
<gene>
    <name evidence="2" type="ORF">R9X50_00328000</name>
</gene>
<protein>
    <submittedName>
        <fullName evidence="2">Uncharacterized protein</fullName>
    </submittedName>
</protein>
<accession>A0AAQ3R9B3</accession>
<evidence type="ECO:0000256" key="1">
    <source>
        <dbReference type="SAM" id="Phobius"/>
    </source>
</evidence>
<keyword evidence="3" id="KW-1185">Reference proteome</keyword>
<feature type="transmembrane region" description="Helical" evidence="1">
    <location>
        <begin position="53"/>
        <end position="71"/>
    </location>
</feature>
<keyword evidence="1" id="KW-0472">Membrane</keyword>
<dbReference type="Proteomes" id="UP001303373">
    <property type="component" value="Chromosome 4"/>
</dbReference>
<dbReference type="EMBL" id="CP138583">
    <property type="protein sequence ID" value="WPH00451.1"/>
    <property type="molecule type" value="Genomic_DNA"/>
</dbReference>
<name>A0AAQ3R9B3_9PEZI</name>
<evidence type="ECO:0000313" key="2">
    <source>
        <dbReference type="EMBL" id="WPH00451.1"/>
    </source>
</evidence>
<keyword evidence="1" id="KW-1133">Transmembrane helix</keyword>
<keyword evidence="1" id="KW-0812">Transmembrane</keyword>
<reference evidence="2 3" key="1">
    <citation type="submission" date="2023-11" db="EMBL/GenBank/DDBJ databases">
        <title>An acidophilic fungus is an integral part of prey digestion in a carnivorous sundew plant.</title>
        <authorList>
            <person name="Tsai I.J."/>
        </authorList>
    </citation>
    <scope>NUCLEOTIDE SEQUENCE [LARGE SCALE GENOMIC DNA]</scope>
    <source>
        <strain evidence="2">169a</strain>
    </source>
</reference>
<organism evidence="2 3">
    <name type="scientific">Acrodontium crateriforme</name>
    <dbReference type="NCBI Taxonomy" id="150365"/>
    <lineage>
        <taxon>Eukaryota</taxon>
        <taxon>Fungi</taxon>
        <taxon>Dikarya</taxon>
        <taxon>Ascomycota</taxon>
        <taxon>Pezizomycotina</taxon>
        <taxon>Dothideomycetes</taxon>
        <taxon>Dothideomycetidae</taxon>
        <taxon>Mycosphaerellales</taxon>
        <taxon>Teratosphaeriaceae</taxon>
        <taxon>Acrodontium</taxon>
    </lineage>
</organism>